<dbReference type="InterPro" id="IPR010023">
    <property type="entry name" value="KdsC_fam"/>
</dbReference>
<gene>
    <name evidence="7" type="ORF">A2831_00640</name>
</gene>
<evidence type="ECO:0000256" key="2">
    <source>
        <dbReference type="ARBA" id="ARBA00005893"/>
    </source>
</evidence>
<accession>A0A1F8EXS5</accession>
<keyword evidence="4" id="KW-0479">Metal-binding</keyword>
<sequence length="183" mass="20539">MKISKKKLFEKLRSLRLIGFDFDGIFTDAKVILSENGLESVVCSRRDGLGINELQRLGIKLVVISKEPNKIVATRCAKLKIECAHGVDHKLSLFKKILDREKIKPKYAAFMGDDFNDLECMRYAGVALTVADAYHLNKKVSHYITQKNGGHHAIREVADMVVEAREGKRNQKAAFNAATPLIL</sequence>
<proteinExistence type="inferred from homology"/>
<name>A0A1F8EXS5_9BACT</name>
<dbReference type="STRING" id="1802668.A2831_00640"/>
<dbReference type="NCBIfam" id="TIGR01670">
    <property type="entry name" value="KdsC-phosphatas"/>
    <property type="match status" value="1"/>
</dbReference>
<evidence type="ECO:0000256" key="5">
    <source>
        <dbReference type="ARBA" id="ARBA00022801"/>
    </source>
</evidence>
<dbReference type="SFLD" id="SFLDG01136">
    <property type="entry name" value="C1.6:_Phosphoserine_Phosphatas"/>
    <property type="match status" value="1"/>
</dbReference>
<dbReference type="EMBL" id="MGJI01000006">
    <property type="protein sequence ID" value="OGN05674.1"/>
    <property type="molecule type" value="Genomic_DNA"/>
</dbReference>
<dbReference type="SFLD" id="SFLDS00003">
    <property type="entry name" value="Haloacid_Dehalogenase"/>
    <property type="match status" value="1"/>
</dbReference>
<evidence type="ECO:0000256" key="4">
    <source>
        <dbReference type="ARBA" id="ARBA00022723"/>
    </source>
</evidence>
<reference evidence="7 8" key="1">
    <citation type="journal article" date="2016" name="Nat. Commun.">
        <title>Thousands of microbial genomes shed light on interconnected biogeochemical processes in an aquifer system.</title>
        <authorList>
            <person name="Anantharaman K."/>
            <person name="Brown C.T."/>
            <person name="Hug L.A."/>
            <person name="Sharon I."/>
            <person name="Castelle C.J."/>
            <person name="Probst A.J."/>
            <person name="Thomas B.C."/>
            <person name="Singh A."/>
            <person name="Wilkins M.J."/>
            <person name="Karaoz U."/>
            <person name="Brodie E.L."/>
            <person name="Williams K.H."/>
            <person name="Hubbard S.S."/>
            <person name="Banfield J.F."/>
        </authorList>
    </citation>
    <scope>NUCLEOTIDE SEQUENCE [LARGE SCALE GENOMIC DNA]</scope>
</reference>
<dbReference type="Proteomes" id="UP000177507">
    <property type="component" value="Unassembled WGS sequence"/>
</dbReference>
<dbReference type="PANTHER" id="PTHR21485">
    <property type="entry name" value="HAD SUPERFAMILY MEMBERS CMAS AND KDSC"/>
    <property type="match status" value="1"/>
</dbReference>
<keyword evidence="6" id="KW-0460">Magnesium</keyword>
<keyword evidence="5" id="KW-0378">Hydrolase</keyword>
<evidence type="ECO:0008006" key="9">
    <source>
        <dbReference type="Google" id="ProtNLM"/>
    </source>
</evidence>
<dbReference type="PANTHER" id="PTHR21485:SF3">
    <property type="entry name" value="N-ACYLNEURAMINATE CYTIDYLYLTRANSFERASE"/>
    <property type="match status" value="1"/>
</dbReference>
<evidence type="ECO:0000256" key="6">
    <source>
        <dbReference type="ARBA" id="ARBA00022842"/>
    </source>
</evidence>
<evidence type="ECO:0000313" key="7">
    <source>
        <dbReference type="EMBL" id="OGN05674.1"/>
    </source>
</evidence>
<comment type="cofactor">
    <cofactor evidence="1">
        <name>Mg(2+)</name>
        <dbReference type="ChEBI" id="CHEBI:18420"/>
    </cofactor>
</comment>
<evidence type="ECO:0000256" key="1">
    <source>
        <dbReference type="ARBA" id="ARBA00001946"/>
    </source>
</evidence>
<evidence type="ECO:0000313" key="8">
    <source>
        <dbReference type="Proteomes" id="UP000177507"/>
    </source>
</evidence>
<dbReference type="SUPFAM" id="SSF56784">
    <property type="entry name" value="HAD-like"/>
    <property type="match status" value="1"/>
</dbReference>
<dbReference type="Gene3D" id="3.40.50.1000">
    <property type="entry name" value="HAD superfamily/HAD-like"/>
    <property type="match status" value="1"/>
</dbReference>
<dbReference type="InterPro" id="IPR036412">
    <property type="entry name" value="HAD-like_sf"/>
</dbReference>
<protein>
    <recommendedName>
        <fullName evidence="9">3-deoxy-D-manno-octulosonate 8-phosphate phosphatase</fullName>
    </recommendedName>
</protein>
<dbReference type="Pfam" id="PF08282">
    <property type="entry name" value="Hydrolase_3"/>
    <property type="match status" value="1"/>
</dbReference>
<dbReference type="AlphaFoldDB" id="A0A1F8EXS5"/>
<dbReference type="GO" id="GO:0008781">
    <property type="term" value="F:N-acylneuraminate cytidylyltransferase activity"/>
    <property type="evidence" value="ECO:0007669"/>
    <property type="project" value="TreeGrafter"/>
</dbReference>
<evidence type="ECO:0000256" key="3">
    <source>
        <dbReference type="ARBA" id="ARBA00011881"/>
    </source>
</evidence>
<dbReference type="InterPro" id="IPR023214">
    <property type="entry name" value="HAD_sf"/>
</dbReference>
<comment type="similarity">
    <text evidence="2">Belongs to the KdsC family.</text>
</comment>
<organism evidence="7 8">
    <name type="scientific">Candidatus Yanofskybacteria bacterium RIFCSPHIGHO2_01_FULL_44_17</name>
    <dbReference type="NCBI Taxonomy" id="1802668"/>
    <lineage>
        <taxon>Bacteria</taxon>
        <taxon>Candidatus Yanofskyibacteriota</taxon>
    </lineage>
</organism>
<dbReference type="GO" id="GO:0046872">
    <property type="term" value="F:metal ion binding"/>
    <property type="evidence" value="ECO:0007669"/>
    <property type="project" value="UniProtKB-KW"/>
</dbReference>
<comment type="subunit">
    <text evidence="3">Homotetramer.</text>
</comment>
<comment type="caution">
    <text evidence="7">The sequence shown here is derived from an EMBL/GenBank/DDBJ whole genome shotgun (WGS) entry which is preliminary data.</text>
</comment>
<dbReference type="GO" id="GO:0016788">
    <property type="term" value="F:hydrolase activity, acting on ester bonds"/>
    <property type="evidence" value="ECO:0007669"/>
    <property type="project" value="InterPro"/>
</dbReference>
<dbReference type="SFLD" id="SFLDG01138">
    <property type="entry name" value="C1.6.2:_Deoxy-d-mannose-octulo"/>
    <property type="match status" value="1"/>
</dbReference>
<dbReference type="InterPro" id="IPR050793">
    <property type="entry name" value="CMP-NeuNAc_synthase"/>
</dbReference>